<dbReference type="SUPFAM" id="SSF54593">
    <property type="entry name" value="Glyoxalase/Bleomycin resistance protein/Dihydroxybiphenyl dioxygenase"/>
    <property type="match status" value="1"/>
</dbReference>
<comment type="caution">
    <text evidence="3">The sequence shown here is derived from an EMBL/GenBank/DDBJ whole genome shotgun (WGS) entry which is preliminary data.</text>
</comment>
<dbReference type="PROSITE" id="PS00935">
    <property type="entry name" value="GLYOXALASE_I_2"/>
    <property type="match status" value="1"/>
</dbReference>
<dbReference type="InterPro" id="IPR018146">
    <property type="entry name" value="Glyoxalase_1_CS"/>
</dbReference>
<dbReference type="PANTHER" id="PTHR43048:SF3">
    <property type="entry name" value="METHYLMALONYL-COA EPIMERASE, MITOCHONDRIAL"/>
    <property type="match status" value="1"/>
</dbReference>
<evidence type="ECO:0000259" key="2">
    <source>
        <dbReference type="PROSITE" id="PS51819"/>
    </source>
</evidence>
<dbReference type="InterPro" id="IPR051785">
    <property type="entry name" value="MMCE/EMCE_epimerase"/>
</dbReference>
<evidence type="ECO:0000256" key="1">
    <source>
        <dbReference type="ARBA" id="ARBA00022723"/>
    </source>
</evidence>
<dbReference type="InterPro" id="IPR029068">
    <property type="entry name" value="Glyas_Bleomycin-R_OHBP_Dase"/>
</dbReference>
<dbReference type="Pfam" id="PF13669">
    <property type="entry name" value="Glyoxalase_4"/>
    <property type="match status" value="1"/>
</dbReference>
<dbReference type="Gene3D" id="3.10.180.10">
    <property type="entry name" value="2,3-Dihydroxybiphenyl 1,2-Dioxygenase, domain 1"/>
    <property type="match status" value="1"/>
</dbReference>
<dbReference type="RefSeq" id="WP_015543342.1">
    <property type="nucleotide sequence ID" value="NZ_JACOQE010000004.1"/>
</dbReference>
<name>A0ABR7I1W8_9FIRM</name>
<protein>
    <submittedName>
        <fullName evidence="3">VOC family protein</fullName>
    </submittedName>
</protein>
<keyword evidence="4" id="KW-1185">Reference proteome</keyword>
<reference evidence="3 4" key="1">
    <citation type="submission" date="2020-08" db="EMBL/GenBank/DDBJ databases">
        <title>Genome public.</title>
        <authorList>
            <person name="Liu C."/>
            <person name="Sun Q."/>
        </authorList>
    </citation>
    <scope>NUCLEOTIDE SEQUENCE [LARGE SCALE GENOMIC DNA]</scope>
    <source>
        <strain evidence="3 4">27-44</strain>
    </source>
</reference>
<organism evidence="3 4">
    <name type="scientific">Blautia intestinalis</name>
    <dbReference type="NCBI Taxonomy" id="2763028"/>
    <lineage>
        <taxon>Bacteria</taxon>
        <taxon>Bacillati</taxon>
        <taxon>Bacillota</taxon>
        <taxon>Clostridia</taxon>
        <taxon>Lachnospirales</taxon>
        <taxon>Lachnospiraceae</taxon>
        <taxon>Blautia</taxon>
    </lineage>
</organism>
<evidence type="ECO:0000313" key="4">
    <source>
        <dbReference type="Proteomes" id="UP000633936"/>
    </source>
</evidence>
<sequence>MKPMRLHHVGIIMPSMEKAEAFMDQFRLETDYMEYVEAYHAHCLFTKYGKDESPVELIIPTEGVLTEFRNGKGGLHHIAFEVEDVEKARREFEDKGLEMLEKEAVPGAGGIIVNFLRPRYGFGVLVEFVEQKN</sequence>
<evidence type="ECO:0000313" key="3">
    <source>
        <dbReference type="EMBL" id="MBC5740504.1"/>
    </source>
</evidence>
<keyword evidence="1" id="KW-0479">Metal-binding</keyword>
<dbReference type="EMBL" id="JACOQE010000004">
    <property type="protein sequence ID" value="MBC5740504.1"/>
    <property type="molecule type" value="Genomic_DNA"/>
</dbReference>
<proteinExistence type="predicted"/>
<dbReference type="PANTHER" id="PTHR43048">
    <property type="entry name" value="METHYLMALONYL-COA EPIMERASE"/>
    <property type="match status" value="1"/>
</dbReference>
<feature type="domain" description="VOC" evidence="2">
    <location>
        <begin position="5"/>
        <end position="131"/>
    </location>
</feature>
<accession>A0ABR7I1W8</accession>
<dbReference type="InterPro" id="IPR037523">
    <property type="entry name" value="VOC_core"/>
</dbReference>
<dbReference type="Proteomes" id="UP000633936">
    <property type="component" value="Unassembled WGS sequence"/>
</dbReference>
<gene>
    <name evidence="3" type="ORF">H8Z79_08525</name>
</gene>
<dbReference type="PROSITE" id="PS51819">
    <property type="entry name" value="VOC"/>
    <property type="match status" value="1"/>
</dbReference>